<name>A0A024UMG4_9STRA</name>
<dbReference type="AlphaFoldDB" id="A0A024UMG4"/>
<dbReference type="VEuPathDB" id="FungiDB:H310_02958"/>
<proteinExistence type="predicted"/>
<protein>
    <submittedName>
        <fullName evidence="1">Uncharacterized protein</fullName>
    </submittedName>
</protein>
<dbReference type="GeneID" id="20080008"/>
<keyword evidence="3" id="KW-1185">Reference proteome</keyword>
<evidence type="ECO:0000313" key="1">
    <source>
        <dbReference type="EMBL" id="ETW06808.1"/>
    </source>
</evidence>
<reference evidence="1" key="1">
    <citation type="submission" date="2013-12" db="EMBL/GenBank/DDBJ databases">
        <title>The Genome Sequence of Aphanomyces invadans NJM9701.</title>
        <authorList>
            <consortium name="The Broad Institute Genomics Platform"/>
            <person name="Russ C."/>
            <person name="Tyler B."/>
            <person name="van West P."/>
            <person name="Dieguez-Uribeondo J."/>
            <person name="Young S.K."/>
            <person name="Zeng Q."/>
            <person name="Gargeya S."/>
            <person name="Fitzgerald M."/>
            <person name="Abouelleil A."/>
            <person name="Alvarado L."/>
            <person name="Chapman S.B."/>
            <person name="Gainer-Dewar J."/>
            <person name="Goldberg J."/>
            <person name="Griggs A."/>
            <person name="Gujja S."/>
            <person name="Hansen M."/>
            <person name="Howarth C."/>
            <person name="Imamovic A."/>
            <person name="Ireland A."/>
            <person name="Larimer J."/>
            <person name="McCowan C."/>
            <person name="Murphy C."/>
            <person name="Pearson M."/>
            <person name="Poon T.W."/>
            <person name="Priest M."/>
            <person name="Roberts A."/>
            <person name="Saif S."/>
            <person name="Shea T."/>
            <person name="Sykes S."/>
            <person name="Wortman J."/>
            <person name="Nusbaum C."/>
            <person name="Birren B."/>
        </authorList>
    </citation>
    <scope>NUCLEOTIDE SEQUENCE [LARGE SCALE GENOMIC DNA]</scope>
    <source>
        <strain evidence="1">NJM9701</strain>
    </source>
</reference>
<reference evidence="2 3" key="2">
    <citation type="submission" date="2018-08" db="EMBL/GenBank/DDBJ databases">
        <title>Aphanomyces genome sequencing and annotation.</title>
        <authorList>
            <person name="Minardi D."/>
            <person name="Oidtmann B."/>
            <person name="Van Der Giezen M."/>
            <person name="Studholme D.J."/>
        </authorList>
    </citation>
    <scope>NUCLEOTIDE SEQUENCE [LARGE SCALE GENOMIC DNA]</scope>
    <source>
        <strain evidence="2 3">NJM0002</strain>
    </source>
</reference>
<dbReference type="EMBL" id="QUSY01000104">
    <property type="protein sequence ID" value="RHY32950.1"/>
    <property type="molecule type" value="Genomic_DNA"/>
</dbReference>
<accession>A0A024UMG4</accession>
<dbReference type="EMBL" id="KI913955">
    <property type="protein sequence ID" value="ETW06808.1"/>
    <property type="molecule type" value="Genomic_DNA"/>
</dbReference>
<organism evidence="1">
    <name type="scientific">Aphanomyces invadans</name>
    <dbReference type="NCBI Taxonomy" id="157072"/>
    <lineage>
        <taxon>Eukaryota</taxon>
        <taxon>Sar</taxon>
        <taxon>Stramenopiles</taxon>
        <taxon>Oomycota</taxon>
        <taxon>Saprolegniomycetes</taxon>
        <taxon>Saprolegniales</taxon>
        <taxon>Verrucalvaceae</taxon>
        <taxon>Aphanomyces</taxon>
    </lineage>
</organism>
<gene>
    <name evidence="2" type="ORF">DYB32_002046</name>
    <name evidence="1" type="ORF">H310_02958</name>
</gene>
<evidence type="ECO:0000313" key="2">
    <source>
        <dbReference type="EMBL" id="RHY32950.1"/>
    </source>
</evidence>
<dbReference type="Proteomes" id="UP000285060">
    <property type="component" value="Unassembled WGS sequence"/>
</dbReference>
<evidence type="ECO:0000313" key="3">
    <source>
        <dbReference type="Proteomes" id="UP000285060"/>
    </source>
</evidence>
<dbReference type="RefSeq" id="XP_008864883.1">
    <property type="nucleotide sequence ID" value="XM_008866661.1"/>
</dbReference>
<sequence length="232" mass="26275">MAPTSSTCRPPLPRPIQASDYADLIKNDVELYPTENPLTPAVLAKWFAHHAQFGMMYDTFGCCIFVPLLPSTWNKFIRKEIEEAALVDGIFDAATSSTGELCLHLYHIEKSSKWTRQFERMAHVVIQDVCHLIRELNYDRSQSPIRVVGCSALAVSDAGYRMSRDVFQMSLLFEPEEFLFRHRTRGHVTIVHALDCVGDRAPSPNEWEKFGEARLMAVTGYDACAKVFKSAE</sequence>
<dbReference type="OrthoDB" id="4735138at2759"/>